<evidence type="ECO:0000313" key="4">
    <source>
        <dbReference type="Proteomes" id="UP000316726"/>
    </source>
</evidence>
<dbReference type="Proteomes" id="UP000316726">
    <property type="component" value="Chromosome 2"/>
</dbReference>
<evidence type="ECO:0000259" key="2">
    <source>
        <dbReference type="PROSITE" id="PS50812"/>
    </source>
</evidence>
<proteinExistence type="predicted"/>
<dbReference type="PROSITE" id="PS50812">
    <property type="entry name" value="PWWP"/>
    <property type="match status" value="1"/>
</dbReference>
<organism evidence="3 4">
    <name type="scientific">Chloropicon primus</name>
    <dbReference type="NCBI Taxonomy" id="1764295"/>
    <lineage>
        <taxon>Eukaryota</taxon>
        <taxon>Viridiplantae</taxon>
        <taxon>Chlorophyta</taxon>
        <taxon>Chloropicophyceae</taxon>
        <taxon>Chloropicales</taxon>
        <taxon>Chloropicaceae</taxon>
        <taxon>Chloropicon</taxon>
    </lineage>
</organism>
<name>A0A5B8MEJ8_9CHLO</name>
<dbReference type="AlphaFoldDB" id="A0A5B8MEJ8"/>
<protein>
    <recommendedName>
        <fullName evidence="2">PWWP domain-containing protein</fullName>
    </recommendedName>
</protein>
<dbReference type="InterPro" id="IPR000313">
    <property type="entry name" value="PWWP_dom"/>
</dbReference>
<feature type="domain" description="PWWP" evidence="2">
    <location>
        <begin position="86"/>
        <end position="140"/>
    </location>
</feature>
<dbReference type="OrthoDB" id="568356at2759"/>
<dbReference type="SMART" id="SM00293">
    <property type="entry name" value="PWWP"/>
    <property type="match status" value="1"/>
</dbReference>
<accession>A0A5B8MEJ8</accession>
<dbReference type="CDD" id="cd05162">
    <property type="entry name" value="PWWP"/>
    <property type="match status" value="1"/>
</dbReference>
<sequence>MEEARVDGREGGSESASTASEATISDDEVNQRVPHSGKAVVYDGADLDLDLDLDFGRARKRRRKGENKDKEREKKAKRVPLRALLPGEVVWAKIPSFPWWPAQLATPGEEHKAIRHKKTDLFVVFFGDDNQCSWLPRDKLDHWMCEDFQERVSKRTKGLSEAVSIALEAIQEAGQASSDAQEPAESPTTAKEPEVENGSGSDAKKGLKITFKVSQMEAKGEGKREPSTTPAAL</sequence>
<reference evidence="3 4" key="1">
    <citation type="submission" date="2018-07" db="EMBL/GenBank/DDBJ databases">
        <title>The complete nuclear genome of the prasinophyte Chloropicon primus (CCMP1205).</title>
        <authorList>
            <person name="Pombert J.-F."/>
            <person name="Otis C."/>
            <person name="Turmel M."/>
            <person name="Lemieux C."/>
        </authorList>
    </citation>
    <scope>NUCLEOTIDE SEQUENCE [LARGE SCALE GENOMIC DNA]</scope>
    <source>
        <strain evidence="3 4">CCMP1205</strain>
    </source>
</reference>
<feature type="region of interest" description="Disordered" evidence="1">
    <location>
        <begin position="1"/>
        <end position="37"/>
    </location>
</feature>
<feature type="compositionally biased region" description="Low complexity" evidence="1">
    <location>
        <begin position="13"/>
        <end position="23"/>
    </location>
</feature>
<evidence type="ECO:0000256" key="1">
    <source>
        <dbReference type="SAM" id="MobiDB-lite"/>
    </source>
</evidence>
<evidence type="ECO:0000313" key="3">
    <source>
        <dbReference type="EMBL" id="QDZ18797.1"/>
    </source>
</evidence>
<dbReference type="PANTHER" id="PTHR10688">
    <property type="entry name" value="PWWP DOMAIN-CONTAINING PROTEIN"/>
    <property type="match status" value="1"/>
</dbReference>
<dbReference type="SUPFAM" id="SSF63748">
    <property type="entry name" value="Tudor/PWWP/MBT"/>
    <property type="match status" value="1"/>
</dbReference>
<dbReference type="InterPro" id="IPR052657">
    <property type="entry name" value="PDP_family_Arabidopsis"/>
</dbReference>
<dbReference type="EMBL" id="CP031035">
    <property type="protein sequence ID" value="QDZ18797.1"/>
    <property type="molecule type" value="Genomic_DNA"/>
</dbReference>
<feature type="region of interest" description="Disordered" evidence="1">
    <location>
        <begin position="172"/>
        <end position="233"/>
    </location>
</feature>
<gene>
    <name evidence="3" type="ORF">A3770_02p13150</name>
</gene>
<feature type="compositionally biased region" description="Basic and acidic residues" evidence="1">
    <location>
        <begin position="1"/>
        <end position="12"/>
    </location>
</feature>
<dbReference type="Pfam" id="PF00855">
    <property type="entry name" value="PWWP"/>
    <property type="match status" value="1"/>
</dbReference>
<keyword evidence="4" id="KW-1185">Reference proteome</keyword>
<dbReference type="Gene3D" id="2.30.30.140">
    <property type="match status" value="1"/>
</dbReference>